<evidence type="ECO:0000256" key="1">
    <source>
        <dbReference type="ARBA" id="ARBA00004141"/>
    </source>
</evidence>
<reference evidence="10 11" key="1">
    <citation type="submission" date="2023-11" db="EMBL/GenBank/DDBJ databases">
        <title>Halocaridina rubra genome assembly.</title>
        <authorList>
            <person name="Smith C."/>
        </authorList>
    </citation>
    <scope>NUCLEOTIDE SEQUENCE [LARGE SCALE GENOMIC DNA]</scope>
    <source>
        <strain evidence="10">EP-1</strain>
        <tissue evidence="10">Whole</tissue>
    </source>
</reference>
<evidence type="ECO:0000259" key="8">
    <source>
        <dbReference type="Pfam" id="PF18139"/>
    </source>
</evidence>
<dbReference type="Pfam" id="PF25508">
    <property type="entry name" value="TRPM2"/>
    <property type="match status" value="2"/>
</dbReference>
<comment type="caution">
    <text evidence="10">The sequence shown here is derived from an EMBL/GenBank/DDBJ whole genome shotgun (WGS) entry which is preliminary data.</text>
</comment>
<keyword evidence="7" id="KW-0407">Ion channel</keyword>
<dbReference type="PANTHER" id="PTHR13800">
    <property type="entry name" value="TRANSIENT RECEPTOR POTENTIAL CATION CHANNEL, SUBFAMILY M, MEMBER 6"/>
    <property type="match status" value="1"/>
</dbReference>
<keyword evidence="4" id="KW-1133">Transmembrane helix</keyword>
<evidence type="ECO:0000256" key="6">
    <source>
        <dbReference type="ARBA" id="ARBA00023136"/>
    </source>
</evidence>
<dbReference type="GO" id="GO:0099604">
    <property type="term" value="F:ligand-gated calcium channel activity"/>
    <property type="evidence" value="ECO:0007669"/>
    <property type="project" value="TreeGrafter"/>
</dbReference>
<dbReference type="AlphaFoldDB" id="A0AAN8WP97"/>
<keyword evidence="5" id="KW-0406">Ion transport</keyword>
<dbReference type="EMBL" id="JAXCGZ010015942">
    <property type="protein sequence ID" value="KAK7069702.1"/>
    <property type="molecule type" value="Genomic_DNA"/>
</dbReference>
<evidence type="ECO:0000313" key="11">
    <source>
        <dbReference type="Proteomes" id="UP001381693"/>
    </source>
</evidence>
<accession>A0AAN8WP97</accession>
<dbReference type="Proteomes" id="UP001381693">
    <property type="component" value="Unassembled WGS sequence"/>
</dbReference>
<proteinExistence type="predicted"/>
<evidence type="ECO:0000256" key="4">
    <source>
        <dbReference type="ARBA" id="ARBA00022989"/>
    </source>
</evidence>
<evidence type="ECO:0000256" key="2">
    <source>
        <dbReference type="ARBA" id="ARBA00022448"/>
    </source>
</evidence>
<evidence type="ECO:0000256" key="5">
    <source>
        <dbReference type="ARBA" id="ARBA00023065"/>
    </source>
</evidence>
<keyword evidence="11" id="KW-1185">Reference proteome</keyword>
<evidence type="ECO:0000256" key="7">
    <source>
        <dbReference type="ARBA" id="ARBA00023303"/>
    </source>
</evidence>
<dbReference type="InterPro" id="IPR050927">
    <property type="entry name" value="TRPM"/>
</dbReference>
<dbReference type="InterPro" id="IPR057366">
    <property type="entry name" value="TRPM-like"/>
</dbReference>
<organism evidence="10 11">
    <name type="scientific">Halocaridina rubra</name>
    <name type="common">Hawaiian red shrimp</name>
    <dbReference type="NCBI Taxonomy" id="373956"/>
    <lineage>
        <taxon>Eukaryota</taxon>
        <taxon>Metazoa</taxon>
        <taxon>Ecdysozoa</taxon>
        <taxon>Arthropoda</taxon>
        <taxon>Crustacea</taxon>
        <taxon>Multicrustacea</taxon>
        <taxon>Malacostraca</taxon>
        <taxon>Eumalacostraca</taxon>
        <taxon>Eucarida</taxon>
        <taxon>Decapoda</taxon>
        <taxon>Pleocyemata</taxon>
        <taxon>Caridea</taxon>
        <taxon>Atyoidea</taxon>
        <taxon>Atyidae</taxon>
        <taxon>Halocaridina</taxon>
    </lineage>
</organism>
<dbReference type="PANTHER" id="PTHR13800:SF12">
    <property type="entry name" value="TRANSIENT RECEPTOR POTENTIAL CATION CHANNEL SUBFAMILY M MEMBER-LIKE 2"/>
    <property type="match status" value="1"/>
</dbReference>
<evidence type="ECO:0000313" key="10">
    <source>
        <dbReference type="EMBL" id="KAK7069702.1"/>
    </source>
</evidence>
<name>A0AAN8WP97_HALRR</name>
<dbReference type="Pfam" id="PF18139">
    <property type="entry name" value="LSDAT_euk"/>
    <property type="match status" value="1"/>
</dbReference>
<evidence type="ECO:0000256" key="3">
    <source>
        <dbReference type="ARBA" id="ARBA00022692"/>
    </source>
</evidence>
<sequence>MLRNLKEILFTPKVKGGIVLQIKCIGVVPFGRIRDVFSFVKGGNSIHTGINLKSEATPVHDCHPPALNEDHTHLLLVDDGFSYDKSNAESFRSSLLDAIQVERPSGLGIPAVVLVLDGGVSALRECLMALQCNTPVMVVEGTGRAADLLAYAASRYSSPIVRNGKVVAEQELNEDQRKEVFDQVSRFMPELREDECLVSLLRFHDGRAALTDQLELALQWNRVDVAEEKIFPQFQCTGEETILLNKIMTKAILDQKQDFIELLLQRDVIMSQYLNVGVLRQLYNSIRPRYHFGHLIRKSPDEEIYLRDVHLLLQRLVGKHDHHLYVNDIENSHQDKAQFEDPYLELLLWAVLSRRDHLAVYLWQKCQSPLRALIVATCLYKSMEESVSAGDTMLKEAYSKMRWTFEGYAVELLERCYKKDHAKAVRLMEEVNGRWGEICLLDIALSAGNMRLVSTACCQDRVAQRWRKLRVKPSFLGKSSMDAAPCFSAVGYFVFITSMKDLDLSF</sequence>
<evidence type="ECO:0008006" key="12">
    <source>
        <dbReference type="Google" id="ProtNLM"/>
    </source>
</evidence>
<feature type="domain" description="TRPM-like" evidence="9">
    <location>
        <begin position="244"/>
        <end position="325"/>
    </location>
</feature>
<feature type="domain" description="TRPM-like" evidence="9">
    <location>
        <begin position="329"/>
        <end position="454"/>
    </location>
</feature>
<comment type="subcellular location">
    <subcellularLocation>
        <location evidence="1">Membrane</location>
        <topology evidence="1">Multi-pass membrane protein</topology>
    </subcellularLocation>
</comment>
<dbReference type="InterPro" id="IPR041491">
    <property type="entry name" value="TRPM_SLOG"/>
</dbReference>
<keyword evidence="6" id="KW-0472">Membrane</keyword>
<gene>
    <name evidence="10" type="ORF">SK128_024772</name>
</gene>
<feature type="domain" description="TRPM SLOG" evidence="8">
    <location>
        <begin position="21"/>
        <end position="158"/>
    </location>
</feature>
<keyword evidence="3" id="KW-0812">Transmembrane</keyword>
<keyword evidence="2" id="KW-0813">Transport</keyword>
<protein>
    <recommendedName>
        <fullName evidence="12">TRPM SLOG domain-containing protein</fullName>
    </recommendedName>
</protein>
<dbReference type="GO" id="GO:0005886">
    <property type="term" value="C:plasma membrane"/>
    <property type="evidence" value="ECO:0007669"/>
    <property type="project" value="TreeGrafter"/>
</dbReference>
<evidence type="ECO:0000259" key="9">
    <source>
        <dbReference type="Pfam" id="PF25508"/>
    </source>
</evidence>